<evidence type="ECO:0000313" key="6">
    <source>
        <dbReference type="Proteomes" id="UP000316852"/>
    </source>
</evidence>
<dbReference type="SUPFAM" id="SSF53187">
    <property type="entry name" value="Zn-dependent exopeptidases"/>
    <property type="match status" value="1"/>
</dbReference>
<dbReference type="Pfam" id="PF04389">
    <property type="entry name" value="Peptidase_M28"/>
    <property type="match status" value="1"/>
</dbReference>
<comment type="caution">
    <text evidence="5">The sequence shown here is derived from an EMBL/GenBank/DDBJ whole genome shotgun (WGS) entry which is preliminary data.</text>
</comment>
<keyword evidence="3" id="KW-0732">Signal</keyword>
<protein>
    <submittedName>
        <fullName evidence="5">M28 family peptidase</fullName>
    </submittedName>
</protein>
<accession>A0A538T8V3</accession>
<dbReference type="GO" id="GO:0008270">
    <property type="term" value="F:zinc ion binding"/>
    <property type="evidence" value="ECO:0007669"/>
    <property type="project" value="TreeGrafter"/>
</dbReference>
<gene>
    <name evidence="5" type="ORF">E6K76_03345</name>
</gene>
<evidence type="ECO:0000256" key="1">
    <source>
        <dbReference type="ARBA" id="ARBA00022679"/>
    </source>
</evidence>
<proteinExistence type="predicted"/>
<dbReference type="Proteomes" id="UP000316852">
    <property type="component" value="Unassembled WGS sequence"/>
</dbReference>
<dbReference type="Gene3D" id="3.40.630.10">
    <property type="entry name" value="Zn peptidases"/>
    <property type="match status" value="1"/>
</dbReference>
<dbReference type="InterPro" id="IPR007484">
    <property type="entry name" value="Peptidase_M28"/>
</dbReference>
<keyword evidence="2" id="KW-0012">Acyltransferase</keyword>
<sequence>MPSTRSSASKRRLLAAAFLAVLLPSCRHQASAAAFDGKQAFALLERQCAFGPRVPGTAAHDSCFAYLVARLRELAPVVQTDTFTYNSPDLGHEVRLMNAVARFRPKSKERILFGAHWDSRPWADRDSIPAHRNLPILGANDGASGVAVLLEVARVLRKTGTPIGVDLALFDGEDMGTEANPSGFFRGSTRFVESRGDDRPLFVLVVDMVGKKNLNLLREAISREQASNIVDMVWEEARELGVRNFRSGPGPRVYDDHVPFLNAGIPAIDLVDFDFPEWHTAGDTPAVCSPASLEAVGRVLVTLATKASFLSR</sequence>
<evidence type="ECO:0000259" key="4">
    <source>
        <dbReference type="Pfam" id="PF04389"/>
    </source>
</evidence>
<feature type="chain" id="PRO_5022114669" evidence="3">
    <location>
        <begin position="31"/>
        <end position="312"/>
    </location>
</feature>
<name>A0A538T8V3_UNCEI</name>
<evidence type="ECO:0000256" key="2">
    <source>
        <dbReference type="ARBA" id="ARBA00023315"/>
    </source>
</evidence>
<feature type="domain" description="Peptidase M28" evidence="4">
    <location>
        <begin position="98"/>
        <end position="302"/>
    </location>
</feature>
<evidence type="ECO:0000256" key="3">
    <source>
        <dbReference type="SAM" id="SignalP"/>
    </source>
</evidence>
<feature type="signal peptide" evidence="3">
    <location>
        <begin position="1"/>
        <end position="30"/>
    </location>
</feature>
<dbReference type="EMBL" id="VBOW01000018">
    <property type="protein sequence ID" value="TMQ59964.1"/>
    <property type="molecule type" value="Genomic_DNA"/>
</dbReference>
<dbReference type="PANTHER" id="PTHR12283">
    <property type="entry name" value="GLUTAMINYL-PEPTIDE CYCLOTRANSFERASE"/>
    <property type="match status" value="1"/>
</dbReference>
<organism evidence="5 6">
    <name type="scientific">Eiseniibacteriota bacterium</name>
    <dbReference type="NCBI Taxonomy" id="2212470"/>
    <lineage>
        <taxon>Bacteria</taxon>
        <taxon>Candidatus Eiseniibacteriota</taxon>
    </lineage>
</organism>
<dbReference type="AlphaFoldDB" id="A0A538T8V3"/>
<reference evidence="5 6" key="1">
    <citation type="journal article" date="2019" name="Nat. Microbiol.">
        <title>Mediterranean grassland soil C-N compound turnover is dependent on rainfall and depth, and is mediated by genomically divergent microorganisms.</title>
        <authorList>
            <person name="Diamond S."/>
            <person name="Andeer P.F."/>
            <person name="Li Z."/>
            <person name="Crits-Christoph A."/>
            <person name="Burstein D."/>
            <person name="Anantharaman K."/>
            <person name="Lane K.R."/>
            <person name="Thomas B.C."/>
            <person name="Pan C."/>
            <person name="Northen T.R."/>
            <person name="Banfield J.F."/>
        </authorList>
    </citation>
    <scope>NUCLEOTIDE SEQUENCE [LARGE SCALE GENOMIC DNA]</scope>
    <source>
        <strain evidence="5">WS_6</strain>
    </source>
</reference>
<keyword evidence="1" id="KW-0808">Transferase</keyword>
<dbReference type="PANTHER" id="PTHR12283:SF6">
    <property type="entry name" value="GLUTAMINYL-PEPTIDE CYCLOTRANSFERASE-RELATED"/>
    <property type="match status" value="1"/>
</dbReference>
<dbReference type="InterPro" id="IPR040234">
    <property type="entry name" value="QC/QCL"/>
</dbReference>
<dbReference type="GO" id="GO:0016603">
    <property type="term" value="F:glutaminyl-peptide cyclotransferase activity"/>
    <property type="evidence" value="ECO:0007669"/>
    <property type="project" value="TreeGrafter"/>
</dbReference>
<evidence type="ECO:0000313" key="5">
    <source>
        <dbReference type="EMBL" id="TMQ59964.1"/>
    </source>
</evidence>